<dbReference type="PROSITE" id="PS51186">
    <property type="entry name" value="GNAT"/>
    <property type="match status" value="1"/>
</dbReference>
<dbReference type="PANTHER" id="PTHR43800:SF1">
    <property type="entry name" value="PEPTIDYL-LYSINE N-ACETYLTRANSFERASE YJAB"/>
    <property type="match status" value="1"/>
</dbReference>
<dbReference type="InterPro" id="IPR000182">
    <property type="entry name" value="GNAT_dom"/>
</dbReference>
<evidence type="ECO:0000313" key="5">
    <source>
        <dbReference type="Proteomes" id="UP000292345"/>
    </source>
</evidence>
<dbReference type="GO" id="GO:0016747">
    <property type="term" value="F:acyltransferase activity, transferring groups other than amino-acyl groups"/>
    <property type="evidence" value="ECO:0007669"/>
    <property type="project" value="InterPro"/>
</dbReference>
<evidence type="ECO:0000259" key="3">
    <source>
        <dbReference type="PROSITE" id="PS51186"/>
    </source>
</evidence>
<feature type="domain" description="N-acetyltransferase" evidence="3">
    <location>
        <begin position="96"/>
        <end position="232"/>
    </location>
</feature>
<dbReference type="PANTHER" id="PTHR43800">
    <property type="entry name" value="PEPTIDYL-LYSINE N-ACETYLTRANSFERASE YJAB"/>
    <property type="match status" value="1"/>
</dbReference>
<dbReference type="RefSeq" id="WP_130244866.1">
    <property type="nucleotide sequence ID" value="NZ_PPUZ01000024.1"/>
</dbReference>
<comment type="caution">
    <text evidence="4">The sequence shown here is derived from an EMBL/GenBank/DDBJ whole genome shotgun (WGS) entry which is preliminary data.</text>
</comment>
<dbReference type="Gene3D" id="3.40.630.30">
    <property type="match status" value="1"/>
</dbReference>
<dbReference type="AlphaFoldDB" id="A0A4Q7EDV9"/>
<organism evidence="4 5">
    <name type="scientific">Pseudoalteromonas rubra</name>
    <dbReference type="NCBI Taxonomy" id="43658"/>
    <lineage>
        <taxon>Bacteria</taxon>
        <taxon>Pseudomonadati</taxon>
        <taxon>Pseudomonadota</taxon>
        <taxon>Gammaproteobacteria</taxon>
        <taxon>Alteromonadales</taxon>
        <taxon>Pseudoalteromonadaceae</taxon>
        <taxon>Pseudoalteromonas</taxon>
    </lineage>
</organism>
<protein>
    <submittedName>
        <fullName evidence="4">Lipopolysaccharide biosynthesis protein</fullName>
    </submittedName>
</protein>
<dbReference type="Pfam" id="PF00583">
    <property type="entry name" value="Acetyltransf_1"/>
    <property type="match status" value="1"/>
</dbReference>
<evidence type="ECO:0000256" key="2">
    <source>
        <dbReference type="ARBA" id="ARBA00023315"/>
    </source>
</evidence>
<keyword evidence="2" id="KW-0012">Acyltransferase</keyword>
<accession>A0A4Q7EDV9</accession>
<evidence type="ECO:0000256" key="1">
    <source>
        <dbReference type="ARBA" id="ARBA00022679"/>
    </source>
</evidence>
<dbReference type="EMBL" id="PPUZ01000024">
    <property type="protein sequence ID" value="RZM81177.1"/>
    <property type="molecule type" value="Genomic_DNA"/>
</dbReference>
<dbReference type="CDD" id="cd04301">
    <property type="entry name" value="NAT_SF"/>
    <property type="match status" value="1"/>
</dbReference>
<dbReference type="Proteomes" id="UP000292345">
    <property type="component" value="Unassembled WGS sequence"/>
</dbReference>
<evidence type="ECO:0000313" key="4">
    <source>
        <dbReference type="EMBL" id="RZM81177.1"/>
    </source>
</evidence>
<gene>
    <name evidence="4" type="ORF">C3B51_09315</name>
</gene>
<reference evidence="4 5" key="1">
    <citation type="submission" date="2018-01" db="EMBL/GenBank/DDBJ databases">
        <title>Co-occurrence of chitin degradation, pigmentation and bioactivity in marine Pseudoalteromonas.</title>
        <authorList>
            <person name="Paulsen S."/>
            <person name="Gram L."/>
            <person name="Machado H."/>
        </authorList>
    </citation>
    <scope>NUCLEOTIDE SEQUENCE [LARGE SCALE GENOMIC DNA]</scope>
    <source>
        <strain evidence="4 5">S1946</strain>
    </source>
</reference>
<name>A0A4Q7EDV9_9GAMM</name>
<keyword evidence="1" id="KW-0808">Transferase</keyword>
<sequence>MSKLFKNKEWDSDFFNRNIYTLELDALGNEFENWPKNSLITVKVDANNYQSLEHINNQNFSFVEGELVFKKALPVTANVTSLTDFETYLATEDSLVELKCVVTDLYVNSRFREPWFTSLERDRFYQKWIENAVLAKFDDCCLVLKIDDTISGFVTVRIRGSEATIGLIGVAAPFQGKGIGKQLLQLVQKYSTAKNATVIKVATQTSNISAANLYEKDGFSIADISYWFYKQV</sequence>
<dbReference type="SUPFAM" id="SSF55729">
    <property type="entry name" value="Acyl-CoA N-acyltransferases (Nat)"/>
    <property type="match status" value="1"/>
</dbReference>
<proteinExistence type="predicted"/>
<dbReference type="InterPro" id="IPR016181">
    <property type="entry name" value="Acyl_CoA_acyltransferase"/>
</dbReference>